<comment type="caution">
    <text evidence="3">The sequence shown here is derived from an EMBL/GenBank/DDBJ whole genome shotgun (WGS) entry which is preliminary data.</text>
</comment>
<evidence type="ECO:0000313" key="4">
    <source>
        <dbReference type="Proteomes" id="UP000451471"/>
    </source>
</evidence>
<name>A0A6B0GHJ0_9EURY</name>
<protein>
    <recommendedName>
        <fullName evidence="2">DUF7979 domain-containing protein</fullName>
    </recommendedName>
</protein>
<evidence type="ECO:0000256" key="1">
    <source>
        <dbReference type="SAM" id="MobiDB-lite"/>
    </source>
</evidence>
<reference evidence="3 4" key="1">
    <citation type="submission" date="2019-12" db="EMBL/GenBank/DDBJ databases">
        <title>Halocatena pleomorpha gen. nov. sp. nov., an extremely halophilic archaeon of family Halobacteriaceae isolated from saltpan soil.</title>
        <authorList>
            <person name="Pal Y."/>
            <person name="Verma A."/>
            <person name="Krishnamurthi S."/>
            <person name="Kumar P."/>
        </authorList>
    </citation>
    <scope>NUCLEOTIDE SEQUENCE [LARGE SCALE GENOMIC DNA]</scope>
    <source>
        <strain evidence="3 4">JCM 16495</strain>
    </source>
</reference>
<feature type="domain" description="DUF7979" evidence="2">
    <location>
        <begin position="121"/>
        <end position="181"/>
    </location>
</feature>
<feature type="domain" description="DUF7979" evidence="2">
    <location>
        <begin position="51"/>
        <end position="107"/>
    </location>
</feature>
<organism evidence="3 4">
    <name type="scientific">Halomarina oriensis</name>
    <dbReference type="NCBI Taxonomy" id="671145"/>
    <lineage>
        <taxon>Archaea</taxon>
        <taxon>Methanobacteriati</taxon>
        <taxon>Methanobacteriota</taxon>
        <taxon>Stenosarchaea group</taxon>
        <taxon>Halobacteria</taxon>
        <taxon>Halobacteriales</taxon>
        <taxon>Natronomonadaceae</taxon>
        <taxon>Halomarina</taxon>
    </lineage>
</organism>
<accession>A0A6B0GHJ0</accession>
<dbReference type="AlphaFoldDB" id="A0A6B0GHJ0"/>
<proteinExistence type="predicted"/>
<dbReference type="EMBL" id="WSZK01000014">
    <property type="protein sequence ID" value="MWG34070.1"/>
    <property type="molecule type" value="Genomic_DNA"/>
</dbReference>
<dbReference type="InterPro" id="IPR058285">
    <property type="entry name" value="DUF7979"/>
</dbReference>
<evidence type="ECO:0000313" key="3">
    <source>
        <dbReference type="EMBL" id="MWG34070.1"/>
    </source>
</evidence>
<feature type="region of interest" description="Disordered" evidence="1">
    <location>
        <begin position="113"/>
        <end position="138"/>
    </location>
</feature>
<gene>
    <name evidence="3" type="ORF">GQS65_06125</name>
</gene>
<dbReference type="RefSeq" id="WP_158203790.1">
    <property type="nucleotide sequence ID" value="NZ_WSZK01000014.1"/>
</dbReference>
<dbReference type="PROSITE" id="PS51257">
    <property type="entry name" value="PROKAR_LIPOPROTEIN"/>
    <property type="match status" value="1"/>
</dbReference>
<dbReference type="Pfam" id="PF25934">
    <property type="entry name" value="DUF7979"/>
    <property type="match status" value="2"/>
</dbReference>
<feature type="region of interest" description="Disordered" evidence="1">
    <location>
        <begin position="23"/>
        <end position="56"/>
    </location>
</feature>
<keyword evidence="4" id="KW-1185">Reference proteome</keyword>
<dbReference type="Proteomes" id="UP000451471">
    <property type="component" value="Unassembled WGS sequence"/>
</dbReference>
<evidence type="ECO:0000259" key="2">
    <source>
        <dbReference type="Pfam" id="PF25934"/>
    </source>
</evidence>
<feature type="compositionally biased region" description="Polar residues" evidence="1">
    <location>
        <begin position="26"/>
        <end position="39"/>
    </location>
</feature>
<sequence>MSPSRRAVVRHAVGVLSLATLAGCTNDDTPATRSSSGPPTSAVPTDTETTRPPTTVLTETPVVAYDDLTASERSTFDRALAAGGRVESYHPVGRFDERTLVRHEGTVSVAVSRDSGRNEAEYRLTAAPSSSTPDDEPVPFEDLSAEARTAVEAAIDDEYVTETMPNVSSDLVVYESETYTLSVTVADRRLWVLTVRPVE</sequence>
<feature type="compositionally biased region" description="Low complexity" evidence="1">
    <location>
        <begin position="43"/>
        <end position="56"/>
    </location>
</feature>